<dbReference type="PROSITE" id="PS00010">
    <property type="entry name" value="ASX_HYDROXYL"/>
    <property type="match status" value="1"/>
</dbReference>
<dbReference type="PROSITE" id="PS50268">
    <property type="entry name" value="CADHERIN_2"/>
    <property type="match status" value="22"/>
</dbReference>
<evidence type="ECO:0000256" key="11">
    <source>
        <dbReference type="ARBA" id="ARBA00023157"/>
    </source>
</evidence>
<feature type="domain" description="Cadherin" evidence="20">
    <location>
        <begin position="1480"/>
        <end position="1594"/>
    </location>
</feature>
<evidence type="ECO:0000256" key="16">
    <source>
        <dbReference type="SAM" id="MobiDB-lite"/>
    </source>
</evidence>
<feature type="transmembrane region" description="Helical" evidence="17">
    <location>
        <begin position="4440"/>
        <end position="4460"/>
    </location>
</feature>
<evidence type="ECO:0000256" key="14">
    <source>
        <dbReference type="PROSITE-ProRule" id="PRU00076"/>
    </source>
</evidence>
<evidence type="ECO:0000259" key="18">
    <source>
        <dbReference type="PROSITE" id="PS50025"/>
    </source>
</evidence>
<feature type="domain" description="Cadherin" evidence="20">
    <location>
        <begin position="3238"/>
        <end position="3352"/>
    </location>
</feature>
<dbReference type="GO" id="GO:0007156">
    <property type="term" value="P:homophilic cell adhesion via plasma membrane adhesion molecules"/>
    <property type="evidence" value="ECO:0007669"/>
    <property type="project" value="InterPro"/>
</dbReference>
<feature type="disulfide bond" evidence="14">
    <location>
        <begin position="4316"/>
        <end position="4325"/>
    </location>
</feature>
<dbReference type="InterPro" id="IPR000152">
    <property type="entry name" value="EGF-type_Asp/Asn_hydroxyl_site"/>
</dbReference>
<dbReference type="Proteomes" id="UP000887572">
    <property type="component" value="Unplaced"/>
</dbReference>
<feature type="compositionally biased region" description="Low complexity" evidence="16">
    <location>
        <begin position="4619"/>
        <end position="4632"/>
    </location>
</feature>
<feature type="domain" description="Cadherin" evidence="20">
    <location>
        <begin position="1797"/>
        <end position="1912"/>
    </location>
</feature>
<feature type="domain" description="EGF-like" evidence="19">
    <location>
        <begin position="4275"/>
        <end position="4326"/>
    </location>
</feature>
<dbReference type="CDD" id="cd11304">
    <property type="entry name" value="Cadherin_repeat"/>
    <property type="match status" value="25"/>
</dbReference>
<feature type="domain" description="Cadherin" evidence="20">
    <location>
        <begin position="2700"/>
        <end position="2793"/>
    </location>
</feature>
<dbReference type="PRINTS" id="PR00205">
    <property type="entry name" value="CADHERIN"/>
</dbReference>
<feature type="disulfide bond" evidence="14">
    <location>
        <begin position="4354"/>
        <end position="4363"/>
    </location>
</feature>
<dbReference type="PROSITE" id="PS50025">
    <property type="entry name" value="LAM_G_DOMAIN"/>
    <property type="match status" value="1"/>
</dbReference>
<dbReference type="FunFam" id="2.60.40.60:FF:000020">
    <property type="entry name" value="Dachsous cadherin-related 1b"/>
    <property type="match status" value="3"/>
</dbReference>
<keyword evidence="9 17" id="KW-1133">Transmembrane helix</keyword>
<feature type="domain" description="Cadherin" evidence="20">
    <location>
        <begin position="2924"/>
        <end position="3019"/>
    </location>
</feature>
<evidence type="ECO:0000256" key="5">
    <source>
        <dbReference type="ARBA" id="ARBA00022729"/>
    </source>
</evidence>
<feature type="domain" description="Cadherin" evidence="20">
    <location>
        <begin position="1037"/>
        <end position="1143"/>
    </location>
</feature>
<dbReference type="SMART" id="SM00179">
    <property type="entry name" value="EGF_CA"/>
    <property type="match status" value="2"/>
</dbReference>
<dbReference type="WBParaSite" id="Gr19_v10_g5331.t2">
    <property type="protein sequence ID" value="Gr19_v10_g5331.t2"/>
    <property type="gene ID" value="Gr19_v10_g5331"/>
</dbReference>
<dbReference type="Gene3D" id="2.10.25.10">
    <property type="entry name" value="Laminin"/>
    <property type="match status" value="3"/>
</dbReference>
<keyword evidence="8" id="KW-0130">Cell adhesion</keyword>
<feature type="compositionally biased region" description="Basic and acidic residues" evidence="16">
    <location>
        <begin position="4750"/>
        <end position="4773"/>
    </location>
</feature>
<name>A0A914HXA7_GLORO</name>
<dbReference type="FunFam" id="2.10.25.10:FF:000095">
    <property type="entry name" value="Notch, isoform B"/>
    <property type="match status" value="1"/>
</dbReference>
<feature type="domain" description="Cadherin" evidence="20">
    <location>
        <begin position="819"/>
        <end position="922"/>
    </location>
</feature>
<dbReference type="Gene3D" id="2.60.120.200">
    <property type="match status" value="1"/>
</dbReference>
<keyword evidence="3 14" id="KW-0245">EGF-like domain</keyword>
<dbReference type="SUPFAM" id="SSF49899">
    <property type="entry name" value="Concanavalin A-like lectins/glucanases"/>
    <property type="match status" value="1"/>
</dbReference>
<keyword evidence="10 17" id="KW-0472">Membrane</keyword>
<feature type="compositionally biased region" description="Polar residues" evidence="16">
    <location>
        <begin position="4494"/>
        <end position="4510"/>
    </location>
</feature>
<comment type="subcellular location">
    <subcellularLocation>
        <location evidence="1">Cell membrane</location>
        <topology evidence="1">Single-pass membrane protein</topology>
    </subcellularLocation>
</comment>
<dbReference type="PROSITE" id="PS00022">
    <property type="entry name" value="EGF_1"/>
    <property type="match status" value="4"/>
</dbReference>
<evidence type="ECO:0000256" key="8">
    <source>
        <dbReference type="ARBA" id="ARBA00022889"/>
    </source>
</evidence>
<evidence type="ECO:0000313" key="21">
    <source>
        <dbReference type="Proteomes" id="UP000887572"/>
    </source>
</evidence>
<feature type="domain" description="Cadherin" evidence="20">
    <location>
        <begin position="707"/>
        <end position="818"/>
    </location>
</feature>
<feature type="domain" description="Cadherin" evidence="20">
    <location>
        <begin position="93"/>
        <end position="212"/>
    </location>
</feature>
<accession>A0A914HXA7</accession>
<feature type="compositionally biased region" description="Polar residues" evidence="16">
    <location>
        <begin position="4608"/>
        <end position="4618"/>
    </location>
</feature>
<feature type="domain" description="Cadherin" evidence="20">
    <location>
        <begin position="1600"/>
        <end position="1677"/>
    </location>
</feature>
<keyword evidence="2" id="KW-1003">Cell membrane</keyword>
<dbReference type="SMART" id="SM00112">
    <property type="entry name" value="CA"/>
    <property type="match status" value="25"/>
</dbReference>
<dbReference type="SUPFAM" id="SSF49313">
    <property type="entry name" value="Cadherin-like"/>
    <property type="match status" value="20"/>
</dbReference>
<feature type="domain" description="Laminin G" evidence="18">
    <location>
        <begin position="4062"/>
        <end position="4271"/>
    </location>
</feature>
<feature type="domain" description="Cadherin" evidence="20">
    <location>
        <begin position="3475"/>
        <end position="3599"/>
    </location>
</feature>
<organism evidence="21 22">
    <name type="scientific">Globodera rostochiensis</name>
    <name type="common">Golden nematode worm</name>
    <name type="synonym">Heterodera rostochiensis</name>
    <dbReference type="NCBI Taxonomy" id="31243"/>
    <lineage>
        <taxon>Eukaryota</taxon>
        <taxon>Metazoa</taxon>
        <taxon>Ecdysozoa</taxon>
        <taxon>Nematoda</taxon>
        <taxon>Chromadorea</taxon>
        <taxon>Rhabditida</taxon>
        <taxon>Tylenchina</taxon>
        <taxon>Tylenchomorpha</taxon>
        <taxon>Tylenchoidea</taxon>
        <taxon>Heteroderidae</taxon>
        <taxon>Heteroderinae</taxon>
        <taxon>Globodera</taxon>
    </lineage>
</organism>
<feature type="compositionally biased region" description="Polar residues" evidence="16">
    <location>
        <begin position="4643"/>
        <end position="4660"/>
    </location>
</feature>
<dbReference type="Pfam" id="PF00028">
    <property type="entry name" value="Cadherin"/>
    <property type="match status" value="8"/>
</dbReference>
<evidence type="ECO:0000313" key="22">
    <source>
        <dbReference type="WBParaSite" id="Gr19_v10_g5331.t2"/>
    </source>
</evidence>
<feature type="disulfide bond" evidence="15">
    <location>
        <begin position="4244"/>
        <end position="4271"/>
    </location>
</feature>
<dbReference type="GO" id="GO:0005886">
    <property type="term" value="C:plasma membrane"/>
    <property type="evidence" value="ECO:0007669"/>
    <property type="project" value="UniProtKB-SubCell"/>
</dbReference>
<keyword evidence="21" id="KW-1185">Reference proteome</keyword>
<feature type="domain" description="Cadherin" evidence="20">
    <location>
        <begin position="450"/>
        <end position="557"/>
    </location>
</feature>
<dbReference type="InterPro" id="IPR015919">
    <property type="entry name" value="Cadherin-like_sf"/>
</dbReference>
<keyword evidence="11 14" id="KW-1015">Disulfide bond</keyword>
<evidence type="ECO:0000256" key="17">
    <source>
        <dbReference type="SAM" id="Phobius"/>
    </source>
</evidence>
<feature type="domain" description="Cadherin" evidence="20">
    <location>
        <begin position="213"/>
        <end position="336"/>
    </location>
</feature>
<protein>
    <submittedName>
        <fullName evidence="22">Uncharacterized protein</fullName>
    </submittedName>
</protein>
<evidence type="ECO:0000256" key="4">
    <source>
        <dbReference type="ARBA" id="ARBA00022692"/>
    </source>
</evidence>
<dbReference type="FunFam" id="2.60.40.60:FF:000116">
    <property type="entry name" value="Dachsous cadherin-related 2"/>
    <property type="match status" value="1"/>
</dbReference>
<evidence type="ECO:0000256" key="6">
    <source>
        <dbReference type="ARBA" id="ARBA00022737"/>
    </source>
</evidence>
<evidence type="ECO:0000256" key="12">
    <source>
        <dbReference type="ARBA" id="ARBA00023180"/>
    </source>
</evidence>
<dbReference type="PROSITE" id="PS50026">
    <property type="entry name" value="EGF_3"/>
    <property type="match status" value="3"/>
</dbReference>
<dbReference type="PANTHER" id="PTHR24026">
    <property type="entry name" value="FAT ATYPICAL CADHERIN-RELATED"/>
    <property type="match status" value="1"/>
</dbReference>
<keyword evidence="6" id="KW-0677">Repeat</keyword>
<evidence type="ECO:0000259" key="20">
    <source>
        <dbReference type="PROSITE" id="PS50268"/>
    </source>
</evidence>
<feature type="domain" description="Cadherin" evidence="20">
    <location>
        <begin position="1144"/>
        <end position="1253"/>
    </location>
</feature>
<feature type="domain" description="Cadherin" evidence="20">
    <location>
        <begin position="3609"/>
        <end position="3704"/>
    </location>
</feature>
<feature type="domain" description="EGF-like" evidence="19">
    <location>
        <begin position="4368"/>
        <end position="4406"/>
    </location>
</feature>
<dbReference type="InterPro" id="IPR002126">
    <property type="entry name" value="Cadherin-like_dom"/>
</dbReference>
<feature type="domain" description="Cadherin" evidence="20">
    <location>
        <begin position="923"/>
        <end position="1036"/>
    </location>
</feature>
<feature type="compositionally biased region" description="Basic and acidic residues" evidence="16">
    <location>
        <begin position="4669"/>
        <end position="4682"/>
    </location>
</feature>
<dbReference type="FunFam" id="2.60.40.60:FF:000033">
    <property type="entry name" value="FAT atypical cadherin 1"/>
    <property type="match status" value="1"/>
</dbReference>
<feature type="domain" description="Cadherin" evidence="20">
    <location>
        <begin position="3353"/>
        <end position="3474"/>
    </location>
</feature>
<dbReference type="Gene3D" id="2.60.40.60">
    <property type="entry name" value="Cadherins"/>
    <property type="match status" value="25"/>
</dbReference>
<feature type="compositionally biased region" description="Polar residues" evidence="16">
    <location>
        <begin position="4787"/>
        <end position="4802"/>
    </location>
</feature>
<feature type="disulfide bond" evidence="14">
    <location>
        <begin position="4377"/>
        <end position="4394"/>
    </location>
</feature>
<dbReference type="InterPro" id="IPR001881">
    <property type="entry name" value="EGF-like_Ca-bd_dom"/>
</dbReference>
<evidence type="ECO:0000259" key="19">
    <source>
        <dbReference type="PROSITE" id="PS50026"/>
    </source>
</evidence>
<reference evidence="22" key="1">
    <citation type="submission" date="2022-11" db="UniProtKB">
        <authorList>
            <consortium name="WormBaseParasite"/>
        </authorList>
    </citation>
    <scope>IDENTIFICATION</scope>
</reference>
<comment type="caution">
    <text evidence="14">Lacks conserved residue(s) required for the propagation of feature annotation.</text>
</comment>
<dbReference type="InterPro" id="IPR013320">
    <property type="entry name" value="ConA-like_dom_sf"/>
</dbReference>
<dbReference type="GO" id="GO:0007411">
    <property type="term" value="P:axon guidance"/>
    <property type="evidence" value="ECO:0007669"/>
    <property type="project" value="UniProtKB-ARBA"/>
</dbReference>
<feature type="domain" description="Cadherin" evidence="20">
    <location>
        <begin position="2800"/>
        <end position="2921"/>
    </location>
</feature>
<feature type="domain" description="Cadherin" evidence="20">
    <location>
        <begin position="2014"/>
        <end position="2120"/>
    </location>
</feature>
<feature type="disulfide bond" evidence="14">
    <location>
        <begin position="4396"/>
        <end position="4405"/>
    </location>
</feature>
<keyword evidence="7 13" id="KW-0106">Calcium</keyword>
<dbReference type="Pfam" id="PF02210">
    <property type="entry name" value="Laminin_G_2"/>
    <property type="match status" value="1"/>
</dbReference>
<keyword evidence="12" id="KW-0325">Glycoprotein</keyword>
<dbReference type="PROSITE" id="PS01186">
    <property type="entry name" value="EGF_2"/>
    <property type="match status" value="3"/>
</dbReference>
<feature type="domain" description="Cadherin" evidence="20">
    <location>
        <begin position="572"/>
        <end position="698"/>
    </location>
</feature>
<dbReference type="PROSITE" id="PS00232">
    <property type="entry name" value="CADHERIN_1"/>
    <property type="match status" value="6"/>
</dbReference>
<keyword evidence="4 17" id="KW-0812">Transmembrane</keyword>
<evidence type="ECO:0000256" key="1">
    <source>
        <dbReference type="ARBA" id="ARBA00004162"/>
    </source>
</evidence>
<sequence length="4802" mass="534460">MCRAYRRQNCGDHSKDIVSKKKTFSFIFIFILFTSLLIPVVSSNSTAPTWHRHRKHRRSRSFAGFGDLPSDVRHRRLNSAFPTSATPIDFQFTASSYNLTVYENSIGKRAVATNPENAQMVGVWLPRGYNQISFRIVGDKQGRFATSAKRIGNFAFLHLEHRDQMDVLNRELQSEFTFTIRAIAKRKRANTMEASTTIHLRVLDENDNPPMFKELAYRLDIEDDVPLNARLLRVEAFDADEGLNGALYYSLVDPSSYFFIEPTTGWLRNFARLDAGGDIPDEELHLEVQIEDRASRLFRHSQRSDGAESPLPVASIRNKAKVQISIRWKEREKPKLSFQLLPFGPFLSEPTRVGTVRIGHSDPNSIFLDISHRHNAPKVSNCAWLERMQAEEVALWICPPFPEREYGEKLQIRVLIYRIAEKMNGQQREQIGEEILEVWADPSKRKFWLEKAPKIIDINESLSVGAFVWQFGAAASWPNDRKEILFKLHQQNSTEFPFQLNDRSGQLRIGTPLNFDRMKARLWNITVRAEHKQLIQWESVAHVQLRLRDANNHCPKFDQIPLGHRLELSERQLKPKTPSDSIIWRAKASDDDEGSNGQLVYKMVEEDVREAQGLFSIDPLSGEIRLTGDWSSDVPEERIVRIIAMDRGWPFQLQTQLQFVIQRNPTIDANSSNSHLLPPKTEWLQNVCQMDNKYPPKFVGDRSILGEISETAPIGTTVGTVMAEDGDIFGPNGFVQYFKDDHAEEHFEVEPLTGRLFVRSSRLGELLEDTKERNGQDYYDYVLDIVASDMAIRAEDRKTARQQFRVRIRDANTHSPVFDQPGYRISLAEGNSPGIELLQLRATDADLGRNGRVEFRLAVETDLLSVDPDSGLVRAERTLDREELGDYVTVLVMALDRGTPSRATFANLTIFLTDVNDESPQCGRDLHRFSIPEDAPNGQLVGCLDAFDLDEHGTLNSLVRFDLAQPDAKVPFRVHAESGCIFLKLTELPLDFEQLSTYNFSIRLKDMGKPSLEAKEHCQVQILLEDVDENVFPPQFSDMALEASVEENAPVGTEVLRVHAEDPEGTKIRYRLVAGNGYGCFQLDSQSGLISTTKELDHELHQLYWLTVRAEDTPFNANGGRVLHDHLQVLVRVLNQNDRLPLFSQPLYRVAIAENAEENKVVLKVEATDADEQWAKPNQQNDRLKFSILRGNPQTHFQIDEHTGYIVTGKRRLDREAQTEHELIVQACDQGQLCSTATVLVTVNDLNDNAPVFDARNFGQMAIPADRQGIVGRVFASDPDIIGSKLRLWMDSGDERIQMDEKGRLFAREALNPGTELEAVIWVEDGAVPPLRANATLRLVALGRVGRLRTSNRAPHLLEGGEWRQIEMSEDDPTGTVVGVVRAEDPDRDPLWWTIISTTPEGEQIDQLQGQEKEEPFAFRRVEEGAELVVAERLPTADKHRLTQHLVVRFSVSDGVDTINDQIHVRIRQNSHGKLRPQFEQSEAIVELGNNLPVGFVLHQAKAGMKLFENSEDLSHPRRRLQYSLHSSDDLAASEVFRVDPGTGNVLLERPLPERLASPFTLTISASLFGSADATDFAILRMKRKAENEKPPQFVSCDGEQRQKILQIDENFAAGALIYAFEAVDPDSGEFGKVLFSLHSGNEQRLFTLNATTGQLKLAKAVPRNLNEIILTIRATDAPLPGQRAKWRGGGKMAELTFGGPRPSERKSAAVEIFSGPIINLLSSSAFFTLNGCSQSLAIHFATGRIILKRNTIMEEMTLNCTVELKKSTINGDQLLLDGIPLIVRFLPSLPIRPRFDRNEIFGTISENCRSGSPVLLPNGSAPLSPSLLNRFPPKSVKFRLLSPLDSHFMIDAHLGIIRCVAPIDAEQFLKWHFFVLAQQSLPSNAVGPLSFSQPLLVHITINDTNDESPVFGTNPVDFQVIMPSVKGSTIGRVIATDHDSDQLKYSFKVPSTVFAIDESLGIIKSLANDSDILKIHQNPILLEATVSDGLYSSDSVSIRLKITNSSSLPLHFSRPVYNLNIRENQTERRLVLSLWPPQIGLGESIHFELVALEGTEWPKAFELEESVGLLWLDTKHCKLDRELTPNFRFLLRGANGKEILAQSLVNVQLEDVNDCPPEFSQAEYTASISEAAKTGDRIISVRARDNDTAMNALVRYSLLEDAPKFVELNKYDGKLSVSATISSHRLAIGDSFRFRVRATDRGVPPLSAESVVTLRVVHRRQPIFSQQIYTAQINAKTNFNNPLVTVRAWSSTASDDSQIGYILLRGDERRHFRMDFVKGQLRLSAEPAFELELYEFEYNLTVEATDITLRRCPPAHAQIHVQVHRSEAARIRFAQHNFRWKVPENAQINAQLGVLIDQQPKLKTESAAAIVRLMNWGIEAFEWPISVTENGIVRVKEQFDFELCPFLQFGAELSRVNGNGLEAVLMDKALVQLELSDVNDNVPEFAGNGPAKLLIWCRPNNSEAMPKTKNEHFIHKFDVNDLDATANNKFEFRLVEDNAKLPVPLSLFRLDSSSGVLSVDCDAFPSHWHFPTRQPFTLNISVSDGIHYAYTGANLQLLGADSDSLLCFERSLYSSRISLAQSTGMPLGIIRARGGNPPYKFGIGGKLLVSSSTAESAWPIEVDGESGRIILRKTAVMPWQSKPSIPVPLLVEDAAGDKAFSLFQLLPPEPGDVNVHSPRWIAPEGGYKFWLDLGAVRSGERIFQVLAVDGDENDRLEYQMTANSEAEHLFHLNSTTGVLSLGKIDKKFTTDEQQQRTVSFAIQASDTGNPPHKSEIALQIRILLPSSKAPPFSRAPRFSQLRHSFALPEDTPPTQFLGQLRVDNGSDGIGDGQSAIFGGNVRFSIVEGSDPADSVPFLLHPQTGQLSLRHRLDAEQRLSHHFVVRVERPQQNGADGVSLLSSLSLVSVSVMDVNDMAPEFVSVPPENPIVVREDLVPGTVIASLVAWDADVEEANSAIVYSLDTGGDDPDAQVGPGGIDRERRGQYILRAIATDSGGLQAVQNIQIRVADLNDCPPRFDRSLYKLDLKLDSDTTLNDTLLHFGVSDPDEFDGKLRVILLDDRLGLFSVKQGHNLTLARIPSVRRESDAIPRPYTVNIVAFDGINSDYAQLEANIELNFLEMESPRICVDGLFEAQALKISGNLPPGHPIFEWSHENVSRVELFGASDIENAFQIRNYSSLVVLANYHQRIRYDVKLLIAGPQNSHFFGCKKSVEEFGCVQTLHVLVENANKMAPQFLSPQLQLNVSENAFKRQPPPKDDFQTLLVLARLEAFDLDWGQFGQLSYSLFGENAAEMPFFVDPQTGVFSLSGQLDREERDRWEVPVRAEDGGGLAGHLTVLVHVQDENDNAPECAKPLYQAQVLENDPNGVDIQLEAHDQDVLRHPDGFLFKLSEETPADLAQMLQISPAGRIQLKANISLDFEYWKSVKGPQMRGTAVLLEFGVEVHDRGEPISLKGFCRVQIALLDVNDNAPAFEQSFYEVEVRENAPNGTKILKLFAEDADSEHFGRVSYSLDSIKLMGNKTDQNELYLGGSDLADHFVLGDQDGWLKIGTPLDFERIGKDRFVQLIIRARDGGEPPLQNHTTVQVNVRDENDNSPRIGDCSKLSALIQEGIASGHTVLFLSVTDGDSAEGNAGPFRVELSGNGADSFAVDSLLNLITTRRLESSQKQEFHFDIRAFDVGGLGSDPCRVRIRVQPQSRHAPEIRPLSVQLMALHGEFLGGPLGKLTATDRDVTDQLRFAISDQKQLQFSVNPENGELFASGDLLPGILRLNVSVTDGKFVTNAPVIVNVIKVDQEKMDNSLTIRLRGFGAEHFVSSFMQRFTDLVARLLSTKPNSVFILSLQEIRHLIPQNEIKLPENGRHHALRRSRDKNIGGNATTPTNLTANSLLDIILVIQRPDGAPGGMLYYRPSYVKQRLDGIGRLVEKEAPELKVVSIINELCRRDTCARGDCRDRLWMDNSNVRTVQSAGSSAVFIGPVHVRTFECICRQGYVGANCDIPANKCSKELCKRVELCIPSAHSPYLPRNNIGFACACSPGFRGTACSERICTSDSTSASECHRHHEAISLLGNGYFELRVAVSVESRMELSVNFRTVSSRAVLMFGKGLNDHQTLRIEDGMIQYSWNCGTGEGIVKIGAVRVDNGQWHQIRILRIGRLSRLTLDDKFRAEGTSPAGSDVLNLFVHATLILFGARVEPSATSQRQFFEAFTVNGTAINKMELAEDDDGKLPLTADDLRVQLSDGMVGCVGHISMDGTALPKAGPGFRLFNAAIGCDERALGPCLSAPCQNGGQCIPSASFSSSGDNPTTKNRSSAFNCNCPQRFTGARCEIDLNACASKPCPNGIPCHNLYGDFHCSCPPGFTGKTCQLRGDWDPCVTASCGQNGQCVRQQQSNSFFCQCFNAFTGPLCTEPVPTEMASDEAEEGGGSFDGAGFLWEMVETPQFVLLLAVCLLTLLCTLGVIFCRMKRQNIDGRGGQNRRTKISKGRGEGEGRPKNGTAPTATQHSIGSTTASRSCRRGEDPASNPLVPRETAAPGQGTSDRPPPPLPPRYHRRNANGQNSALPTVEVRPMPIGEQINIANETMERIESTKTPPLPPSRDSSERHKSGVIKSLSSPKAQPNEQNGQRRQSGSGSYGRKIDRACSAAADTQKQKMTSSKKATVNKTPGGGRSANAKDEGKLVSKTSREGVNAPPPPLHRTPLLNTRGHGERRNSGNLLYDSPTDALEEENGVEEEERMEWKRKREWSGVEEEERMEWSGRGRENGVEWKRKRSIRLDKNGTMPHDFAHRSKTSWLNNPPKTLISSHG</sequence>
<dbReference type="InterPro" id="IPR000742">
    <property type="entry name" value="EGF"/>
</dbReference>
<feature type="compositionally biased region" description="Acidic residues" evidence="16">
    <location>
        <begin position="4720"/>
        <end position="4732"/>
    </location>
</feature>
<feature type="domain" description="Cadherin" evidence="20">
    <location>
        <begin position="2121"/>
        <end position="2225"/>
    </location>
</feature>
<evidence type="ECO:0000256" key="7">
    <source>
        <dbReference type="ARBA" id="ARBA00022837"/>
    </source>
</evidence>
<keyword evidence="5" id="KW-0732">Signal</keyword>
<dbReference type="GO" id="GO:0007163">
    <property type="term" value="P:establishment or maintenance of cell polarity"/>
    <property type="evidence" value="ECO:0007669"/>
    <property type="project" value="UniProtKB-ARBA"/>
</dbReference>
<feature type="domain" description="EGF-like" evidence="19">
    <location>
        <begin position="4328"/>
        <end position="4364"/>
    </location>
</feature>
<evidence type="ECO:0000256" key="15">
    <source>
        <dbReference type="PROSITE-ProRule" id="PRU00122"/>
    </source>
</evidence>
<evidence type="ECO:0000256" key="13">
    <source>
        <dbReference type="PROSITE-ProRule" id="PRU00043"/>
    </source>
</evidence>
<dbReference type="SUPFAM" id="SSF57196">
    <property type="entry name" value="EGF/Laminin"/>
    <property type="match status" value="3"/>
</dbReference>
<evidence type="ECO:0000256" key="9">
    <source>
        <dbReference type="ARBA" id="ARBA00022989"/>
    </source>
</evidence>
<dbReference type="CDD" id="cd00110">
    <property type="entry name" value="LamG"/>
    <property type="match status" value="1"/>
</dbReference>
<feature type="transmembrane region" description="Helical" evidence="17">
    <location>
        <begin position="23"/>
        <end position="42"/>
    </location>
</feature>
<proteinExistence type="predicted"/>
<feature type="domain" description="Cadherin" evidence="20">
    <location>
        <begin position="2335"/>
        <end position="2446"/>
    </location>
</feature>
<evidence type="ECO:0000256" key="10">
    <source>
        <dbReference type="ARBA" id="ARBA00023136"/>
    </source>
</evidence>
<feature type="region of interest" description="Disordered" evidence="16">
    <location>
        <begin position="4469"/>
        <end position="4802"/>
    </location>
</feature>
<dbReference type="SMART" id="SM00282">
    <property type="entry name" value="LamG"/>
    <property type="match status" value="1"/>
</dbReference>
<dbReference type="CDD" id="cd00054">
    <property type="entry name" value="EGF_CA"/>
    <property type="match status" value="2"/>
</dbReference>
<dbReference type="InterPro" id="IPR001791">
    <property type="entry name" value="Laminin_G"/>
</dbReference>
<evidence type="ECO:0000256" key="2">
    <source>
        <dbReference type="ARBA" id="ARBA00022475"/>
    </source>
</evidence>
<dbReference type="PANTHER" id="PTHR24026:SF118">
    <property type="entry name" value="DE-CADHERIN"/>
    <property type="match status" value="1"/>
</dbReference>
<dbReference type="GO" id="GO:0005509">
    <property type="term" value="F:calcium ion binding"/>
    <property type="evidence" value="ECO:0007669"/>
    <property type="project" value="UniProtKB-UniRule"/>
</dbReference>
<dbReference type="SMART" id="SM00181">
    <property type="entry name" value="EGF"/>
    <property type="match status" value="5"/>
</dbReference>
<evidence type="ECO:0000256" key="3">
    <source>
        <dbReference type="ARBA" id="ARBA00022536"/>
    </source>
</evidence>
<dbReference type="InterPro" id="IPR020894">
    <property type="entry name" value="Cadherin_CS"/>
</dbReference>